<accession>A0A0F4YIP8</accession>
<keyword evidence="2" id="KW-1185">Reference proteome</keyword>
<dbReference type="RefSeq" id="XP_013324353.1">
    <property type="nucleotide sequence ID" value="XM_013468899.1"/>
</dbReference>
<evidence type="ECO:0000313" key="1">
    <source>
        <dbReference type="EMBL" id="KKA17741.1"/>
    </source>
</evidence>
<dbReference type="Proteomes" id="UP000053958">
    <property type="component" value="Unassembled WGS sequence"/>
</dbReference>
<evidence type="ECO:0000313" key="2">
    <source>
        <dbReference type="Proteomes" id="UP000053958"/>
    </source>
</evidence>
<gene>
    <name evidence="1" type="ORF">T310_8317</name>
</gene>
<dbReference type="EMBL" id="LASV01000567">
    <property type="protein sequence ID" value="KKA17741.1"/>
    <property type="molecule type" value="Genomic_DNA"/>
</dbReference>
<comment type="caution">
    <text evidence="1">The sequence shown here is derived from an EMBL/GenBank/DDBJ whole genome shotgun (WGS) entry which is preliminary data.</text>
</comment>
<reference evidence="1 2" key="1">
    <citation type="submission" date="2015-04" db="EMBL/GenBank/DDBJ databases">
        <authorList>
            <person name="Heijne W.H."/>
            <person name="Fedorova N.D."/>
            <person name="Nierman W.C."/>
            <person name="Vollebregt A.W."/>
            <person name="Zhao Z."/>
            <person name="Wu L."/>
            <person name="Kumar M."/>
            <person name="Stam H."/>
            <person name="van den Berg M.A."/>
            <person name="Pel H.J."/>
        </authorList>
    </citation>
    <scope>NUCLEOTIDE SEQUENCE [LARGE SCALE GENOMIC DNA]</scope>
    <source>
        <strain evidence="1 2">CBS 393.64</strain>
    </source>
</reference>
<dbReference type="AlphaFoldDB" id="A0A0F4YIP8"/>
<proteinExistence type="predicted"/>
<name>A0A0F4YIP8_RASE3</name>
<protein>
    <submittedName>
        <fullName evidence="1">Uncharacterized protein</fullName>
    </submittedName>
</protein>
<sequence>MHKLLGSGQYRQGMERGGCVDDTGYRVQIPNKYLDNAYHHLSYHSGIYHVYIQGRIQAGTLASTGVVEGGERNTLESQNLDEKGSSHATAAVTIGVSGLTYPNPLCKNSCTSSTSRMEKRKSMAKC</sequence>
<organism evidence="1 2">
    <name type="scientific">Rasamsonia emersonii (strain ATCC 16479 / CBS 393.64 / IMI 116815)</name>
    <dbReference type="NCBI Taxonomy" id="1408163"/>
    <lineage>
        <taxon>Eukaryota</taxon>
        <taxon>Fungi</taxon>
        <taxon>Dikarya</taxon>
        <taxon>Ascomycota</taxon>
        <taxon>Pezizomycotina</taxon>
        <taxon>Eurotiomycetes</taxon>
        <taxon>Eurotiomycetidae</taxon>
        <taxon>Eurotiales</taxon>
        <taxon>Trichocomaceae</taxon>
        <taxon>Rasamsonia</taxon>
    </lineage>
</organism>
<dbReference type="GeneID" id="25320577"/>